<protein>
    <recommendedName>
        <fullName evidence="6">UPF0154 protein HMPREF3228_01583</fullName>
    </recommendedName>
</protein>
<dbReference type="EMBL" id="LRQR01000090">
    <property type="protein sequence ID" value="KXA59200.1"/>
    <property type="molecule type" value="Genomic_DNA"/>
</dbReference>
<evidence type="ECO:0000313" key="9">
    <source>
        <dbReference type="Proteomes" id="UP000028067"/>
    </source>
</evidence>
<keyword evidence="4 6" id="KW-1133">Transmembrane helix</keyword>
<evidence type="ECO:0000256" key="4">
    <source>
        <dbReference type="ARBA" id="ARBA00022989"/>
    </source>
</evidence>
<evidence type="ECO:0000256" key="2">
    <source>
        <dbReference type="ARBA" id="ARBA00006694"/>
    </source>
</evidence>
<evidence type="ECO:0000256" key="6">
    <source>
        <dbReference type="HAMAP-Rule" id="MF_00363"/>
    </source>
</evidence>
<keyword evidence="5 6" id="KW-0472">Membrane</keyword>
<dbReference type="Pfam" id="PF03672">
    <property type="entry name" value="UPF0154"/>
    <property type="match status" value="1"/>
</dbReference>
<dbReference type="Proteomes" id="UP000028067">
    <property type="component" value="Unassembled WGS sequence"/>
</dbReference>
<evidence type="ECO:0000313" key="8">
    <source>
        <dbReference type="EMBL" id="KXA59200.1"/>
    </source>
</evidence>
<name>A0A081SD24_STRMT</name>
<keyword evidence="6" id="KW-1003">Cell membrane</keyword>
<reference evidence="8 10" key="2">
    <citation type="submission" date="2016-01" db="EMBL/GenBank/DDBJ databases">
        <authorList>
            <person name="Oliw E.H."/>
        </authorList>
    </citation>
    <scope>NUCLEOTIDE SEQUENCE [LARGE SCALE GENOMIC DNA]</scope>
    <source>
        <strain evidence="8 10">CMW7705B</strain>
    </source>
</reference>
<evidence type="ECO:0000313" key="10">
    <source>
        <dbReference type="Proteomes" id="UP000070065"/>
    </source>
</evidence>
<comment type="subcellular location">
    <subcellularLocation>
        <location evidence="6">Cell membrane</location>
        <topology evidence="6">Single-pass membrane protein</topology>
    </subcellularLocation>
    <subcellularLocation>
        <location evidence="1">Membrane</location>
        <topology evidence="1">Single-pass membrane protein</topology>
    </subcellularLocation>
</comment>
<dbReference type="GO" id="GO:0005886">
    <property type="term" value="C:plasma membrane"/>
    <property type="evidence" value="ECO:0007669"/>
    <property type="project" value="UniProtKB-SubCell"/>
</dbReference>
<comment type="similarity">
    <text evidence="2 6">Belongs to the UPF0154 family.</text>
</comment>
<organism evidence="7 9">
    <name type="scientific">Streptococcus mitis</name>
    <dbReference type="NCBI Taxonomy" id="28037"/>
    <lineage>
        <taxon>Bacteria</taxon>
        <taxon>Bacillati</taxon>
        <taxon>Bacillota</taxon>
        <taxon>Bacilli</taxon>
        <taxon>Lactobacillales</taxon>
        <taxon>Streptococcaceae</taxon>
        <taxon>Streptococcus</taxon>
        <taxon>Streptococcus mitis group</taxon>
    </lineage>
</organism>
<dbReference type="AlphaFoldDB" id="A0A081SD24"/>
<sequence>MMDLLLAIVLIVLAFLGGALGGMYLVRKQIEKEFADNPRLNAEAVRTLLSANGQKPSEAKVQQVYHQIIRQQKAALANNKKKK</sequence>
<evidence type="ECO:0000256" key="5">
    <source>
        <dbReference type="ARBA" id="ARBA00023136"/>
    </source>
</evidence>
<dbReference type="EMBL" id="JPGW01000010">
    <property type="protein sequence ID" value="KER08827.1"/>
    <property type="molecule type" value="Genomic_DNA"/>
</dbReference>
<evidence type="ECO:0000313" key="7">
    <source>
        <dbReference type="EMBL" id="KER08827.1"/>
    </source>
</evidence>
<comment type="caution">
    <text evidence="7">The sequence shown here is derived from an EMBL/GenBank/DDBJ whole genome shotgun (WGS) entry which is preliminary data.</text>
</comment>
<dbReference type="PATRIC" id="fig|28037.231.peg.1573"/>
<reference evidence="7 9" key="1">
    <citation type="submission" date="2014-05" db="EMBL/GenBank/DDBJ databases">
        <authorList>
            <person name="Daugherty S.C."/>
            <person name="Tallon L.J."/>
            <person name="Sadzewicz L."/>
            <person name="Kilian M."/>
            <person name="Tettelin H."/>
        </authorList>
    </citation>
    <scope>NUCLEOTIDE SEQUENCE [LARGE SCALE GENOMIC DNA]</scope>
    <source>
        <strain evidence="7 9">SK271</strain>
    </source>
</reference>
<evidence type="ECO:0000256" key="3">
    <source>
        <dbReference type="ARBA" id="ARBA00022692"/>
    </source>
</evidence>
<dbReference type="InterPro" id="IPR005359">
    <property type="entry name" value="UPF0154"/>
</dbReference>
<dbReference type="Proteomes" id="UP000070065">
    <property type="component" value="Unassembled WGS sequence"/>
</dbReference>
<gene>
    <name evidence="8" type="ORF">HMPREF3228_01583</name>
    <name evidence="7" type="ORF">SK271_0159</name>
</gene>
<accession>A0A081SD24</accession>
<dbReference type="HAMAP" id="MF_00363">
    <property type="entry name" value="UPF0154"/>
    <property type="match status" value="1"/>
</dbReference>
<proteinExistence type="inferred from homology"/>
<keyword evidence="3 6" id="KW-0812">Transmembrane</keyword>
<evidence type="ECO:0000256" key="1">
    <source>
        <dbReference type="ARBA" id="ARBA00004167"/>
    </source>
</evidence>